<proteinExistence type="predicted"/>
<dbReference type="Proteomes" id="UP000239532">
    <property type="component" value="Unassembled WGS sequence"/>
</dbReference>
<keyword evidence="1" id="KW-0812">Transmembrane</keyword>
<evidence type="ECO:0000313" key="2">
    <source>
        <dbReference type="EMBL" id="PRP65962.1"/>
    </source>
</evidence>
<feature type="transmembrane region" description="Helical" evidence="1">
    <location>
        <begin position="17"/>
        <end position="38"/>
    </location>
</feature>
<dbReference type="AlphaFoldDB" id="A0A2S9WR57"/>
<accession>A0A2S9WR57</accession>
<dbReference type="InterPro" id="IPR010384">
    <property type="entry name" value="MtfA_fam"/>
</dbReference>
<protein>
    <recommendedName>
        <fullName evidence="4">DgsA anti-repressor MtfA</fullName>
    </recommendedName>
</protein>
<organism evidence="2 3">
    <name type="scientific">Nonlabens agnitus</name>
    <dbReference type="NCBI Taxonomy" id="870484"/>
    <lineage>
        <taxon>Bacteria</taxon>
        <taxon>Pseudomonadati</taxon>
        <taxon>Bacteroidota</taxon>
        <taxon>Flavobacteriia</taxon>
        <taxon>Flavobacteriales</taxon>
        <taxon>Flavobacteriaceae</taxon>
        <taxon>Nonlabens</taxon>
    </lineage>
</organism>
<dbReference type="OrthoDB" id="9786424at2"/>
<dbReference type="RefSeq" id="WP_105981823.1">
    <property type="nucleotide sequence ID" value="NZ_MQUC01000003.1"/>
</dbReference>
<gene>
    <name evidence="2" type="ORF">BST86_02095</name>
</gene>
<dbReference type="SUPFAM" id="SSF55486">
    <property type="entry name" value="Metalloproteases ('zincins'), catalytic domain"/>
    <property type="match status" value="1"/>
</dbReference>
<keyword evidence="1" id="KW-0472">Membrane</keyword>
<dbReference type="Pfam" id="PF06167">
    <property type="entry name" value="Peptidase_M90"/>
    <property type="match status" value="1"/>
</dbReference>
<dbReference type="GO" id="GO:0004177">
    <property type="term" value="F:aminopeptidase activity"/>
    <property type="evidence" value="ECO:0007669"/>
    <property type="project" value="TreeGrafter"/>
</dbReference>
<name>A0A2S9WR57_9FLAO</name>
<dbReference type="PANTHER" id="PTHR30164">
    <property type="entry name" value="MTFA PEPTIDASE"/>
    <property type="match status" value="1"/>
</dbReference>
<evidence type="ECO:0000313" key="3">
    <source>
        <dbReference type="Proteomes" id="UP000239532"/>
    </source>
</evidence>
<reference evidence="2 3" key="1">
    <citation type="submission" date="2016-11" db="EMBL/GenBank/DDBJ databases">
        <title>Trade-off between light-utilization and light-protection in marine flavobacteria.</title>
        <authorList>
            <person name="Kumagai Y."/>
        </authorList>
    </citation>
    <scope>NUCLEOTIDE SEQUENCE [LARGE SCALE GENOMIC DNA]</scope>
    <source>
        <strain evidence="2 3">JCM 17109</strain>
    </source>
</reference>
<dbReference type="PANTHER" id="PTHR30164:SF2">
    <property type="entry name" value="PROTEIN MTFA"/>
    <property type="match status" value="1"/>
</dbReference>
<evidence type="ECO:0000256" key="1">
    <source>
        <dbReference type="SAM" id="Phobius"/>
    </source>
</evidence>
<keyword evidence="3" id="KW-1185">Reference proteome</keyword>
<dbReference type="EMBL" id="MQUC01000003">
    <property type="protein sequence ID" value="PRP65962.1"/>
    <property type="molecule type" value="Genomic_DNA"/>
</dbReference>
<dbReference type="Gene3D" id="1.10.472.150">
    <property type="entry name" value="Glucose-regulated metallo-peptidase M90, N-terminal domain"/>
    <property type="match status" value="1"/>
</dbReference>
<dbReference type="GO" id="GO:0005829">
    <property type="term" value="C:cytosol"/>
    <property type="evidence" value="ECO:0007669"/>
    <property type="project" value="TreeGrafter"/>
</dbReference>
<dbReference type="CDD" id="cd20170">
    <property type="entry name" value="Peptidase_M90-like"/>
    <property type="match status" value="1"/>
</dbReference>
<dbReference type="InterPro" id="IPR042252">
    <property type="entry name" value="MtfA_N"/>
</dbReference>
<evidence type="ECO:0008006" key="4">
    <source>
        <dbReference type="Google" id="ProtNLM"/>
    </source>
</evidence>
<keyword evidence="1" id="KW-1133">Transmembrane helix</keyword>
<sequence length="281" mass="33518">MPRLLIPSDTQQWLAPYGYALVGLILLAAIIHLILRYLQNRKDFLWYRQVVSWRRLSLSRKRTLQEFSFYKNLSPKYQKQFEHRVACFIAYKSFNHRYGKPVQDHQKVTIAIIAVMLTFGRRNYMMDNLETILIFDTPFESAANQALHKGEFNPRAKVLALSWPDVLAGIQVEDDNFHLALHEFTHVIHIESERSQHIDALRYHKYHHLLLMALKDREVRNRLELSQFFRDYAFTNQYEFMAVLTEYFFESPVAFQSEFPLLFQYIQTALLYKTDWLTGLE</sequence>
<comment type="caution">
    <text evidence="2">The sequence shown here is derived from an EMBL/GenBank/DDBJ whole genome shotgun (WGS) entry which is preliminary data.</text>
</comment>